<sequence length="192" mass="21758">MKPNEVEAEKLSDVEKTIENVTNEGNNIAEEVSKAPKVADEVETSKINNGEVSKGARDPKTLKFSEMPEEEITKVVNKYREKSPIEIPETAKIKAQSKDGYEQISYKWNDGTYKYESRWHTRTPGAPEEQGNTWVIQRTKPGNGGTRPTTEFKIGEDEWIPGYKWYDAIGARKAGTATPEQISILDRGHWKE</sequence>
<feature type="region of interest" description="Disordered" evidence="2">
    <location>
        <begin position="35"/>
        <end position="59"/>
    </location>
</feature>
<feature type="compositionally biased region" description="Basic and acidic residues" evidence="2">
    <location>
        <begin position="35"/>
        <end position="44"/>
    </location>
</feature>
<reference evidence="4" key="1">
    <citation type="submission" date="2016-09" db="EMBL/GenBank/DDBJ databases">
        <title>Genomics of Clostridium taeniosporum, an organism which forms endospores with ribbon-like appendages.</title>
        <authorList>
            <person name="Walker J.R."/>
        </authorList>
    </citation>
    <scope>NUCLEOTIDE SEQUENCE [LARGE SCALE GENOMIC DNA]</scope>
    <source>
        <strain evidence="4">1/k</strain>
    </source>
</reference>
<keyword evidence="4" id="KW-1185">Reference proteome</keyword>
<dbReference type="EMBL" id="CP017253">
    <property type="protein sequence ID" value="AUO15615.1"/>
    <property type="molecule type" value="Genomic_DNA"/>
</dbReference>
<dbReference type="RefSeq" id="WP_105165905.1">
    <property type="nucleotide sequence ID" value="NZ_CP017253.2"/>
</dbReference>
<evidence type="ECO:0000313" key="3">
    <source>
        <dbReference type="EMBL" id="AUO15615.1"/>
    </source>
</evidence>
<organism evidence="3 4">
    <name type="scientific">Clostridium taeniosporum</name>
    <dbReference type="NCBI Taxonomy" id="394958"/>
    <lineage>
        <taxon>Bacteria</taxon>
        <taxon>Bacillati</taxon>
        <taxon>Bacillota</taxon>
        <taxon>Clostridia</taxon>
        <taxon>Eubacteriales</taxon>
        <taxon>Clostridiaceae</taxon>
        <taxon>Clostridium</taxon>
    </lineage>
</organism>
<dbReference type="OrthoDB" id="2300425at2"/>
<proteinExistence type="predicted"/>
<dbReference type="Proteomes" id="UP000094652">
    <property type="component" value="Chromosome"/>
</dbReference>
<dbReference type="KEGG" id="ctae:BGI42_15885"/>
<protein>
    <submittedName>
        <fullName evidence="3">Uncharacterized protein</fullName>
    </submittedName>
</protein>
<evidence type="ECO:0000256" key="2">
    <source>
        <dbReference type="SAM" id="MobiDB-lite"/>
    </source>
</evidence>
<accession>A0A2I6SDG4</accession>
<feature type="coiled-coil region" evidence="1">
    <location>
        <begin position="4"/>
        <end position="31"/>
    </location>
</feature>
<keyword evidence="1" id="KW-0175">Coiled coil</keyword>
<dbReference type="STRING" id="394958.BGI42_06940"/>
<gene>
    <name evidence="3" type="ORF">BGI42_15885</name>
</gene>
<evidence type="ECO:0000256" key="1">
    <source>
        <dbReference type="SAM" id="Coils"/>
    </source>
</evidence>
<dbReference type="AlphaFoldDB" id="A0A2I6SDG4"/>
<evidence type="ECO:0000313" key="4">
    <source>
        <dbReference type="Proteomes" id="UP000094652"/>
    </source>
</evidence>
<name>A0A2I6SDG4_9CLOT</name>